<dbReference type="InterPro" id="IPR012902">
    <property type="entry name" value="N_methyl_site"/>
</dbReference>
<dbReference type="NCBIfam" id="TIGR02532">
    <property type="entry name" value="IV_pilin_GFxxxE"/>
    <property type="match status" value="1"/>
</dbReference>
<dbReference type="PANTHER" id="PTHR30093">
    <property type="entry name" value="GENERAL SECRETION PATHWAY PROTEIN G"/>
    <property type="match status" value="1"/>
</dbReference>
<dbReference type="Proteomes" id="UP000525652">
    <property type="component" value="Unassembled WGS sequence"/>
</dbReference>
<sequence>MFRTPLEASQRQIPKALCGFTLVELITAIAVLGILTAILIPSLSSVRRRAETAECASNMRQLYSAIVQQAQDNGGRFVMANNNTTGVRWFQGELNRAGKGKSELSPFAGGGDTLQRLSVCPLNLTDEPVAYPRNDYGYPYVVNYHVLAHSGADRRTSLYEMEDPSRVVMMTDSNKGPDWGNSGFGESTNPSWSRIAEPHGGKTNVLWCDGHVTLQPKSEIEENTQLLSD</sequence>
<dbReference type="Gene3D" id="3.30.700.10">
    <property type="entry name" value="Glycoprotein, Type 4 Pilin"/>
    <property type="match status" value="1"/>
</dbReference>
<keyword evidence="4 6" id="KW-1133">Transmembrane helix</keyword>
<comment type="subcellular location">
    <subcellularLocation>
        <location evidence="1">Membrane</location>
        <topology evidence="1">Single-pass membrane protein</topology>
    </subcellularLocation>
</comment>
<reference evidence="7 8" key="1">
    <citation type="submission" date="2020-07" db="EMBL/GenBank/DDBJ databases">
        <authorList>
            <person name="Feng X."/>
        </authorList>
    </citation>
    <scope>NUCLEOTIDE SEQUENCE [LARGE SCALE GENOMIC DNA]</scope>
    <source>
        <strain evidence="7 8">JCM14086</strain>
    </source>
</reference>
<dbReference type="NCBIfam" id="TIGR04294">
    <property type="entry name" value="pre_pil_HX9DG"/>
    <property type="match status" value="1"/>
</dbReference>
<dbReference type="RefSeq" id="WP_185692213.1">
    <property type="nucleotide sequence ID" value="NZ_JACHVA010000053.1"/>
</dbReference>
<dbReference type="EMBL" id="JACHVA010000053">
    <property type="protein sequence ID" value="MBC2601502.1"/>
    <property type="molecule type" value="Genomic_DNA"/>
</dbReference>
<dbReference type="AlphaFoldDB" id="A0A7X1AX63"/>
<accession>A0A7X1AX63</accession>
<dbReference type="InterPro" id="IPR027558">
    <property type="entry name" value="Pre_pil_HX9DG_C"/>
</dbReference>
<comment type="caution">
    <text evidence="7">The sequence shown here is derived from an EMBL/GenBank/DDBJ whole genome shotgun (WGS) entry which is preliminary data.</text>
</comment>
<keyword evidence="3 6" id="KW-0812">Transmembrane</keyword>
<evidence type="ECO:0000256" key="6">
    <source>
        <dbReference type="SAM" id="Phobius"/>
    </source>
</evidence>
<evidence type="ECO:0000256" key="2">
    <source>
        <dbReference type="ARBA" id="ARBA00022481"/>
    </source>
</evidence>
<proteinExistence type="predicted"/>
<dbReference type="PANTHER" id="PTHR30093:SF44">
    <property type="entry name" value="TYPE II SECRETION SYSTEM CORE PROTEIN G"/>
    <property type="match status" value="1"/>
</dbReference>
<keyword evidence="8" id="KW-1185">Reference proteome</keyword>
<protein>
    <submittedName>
        <fullName evidence="7">Prepilin-type N-terminal cleavage/methylation domain-containing protein</fullName>
    </submittedName>
</protein>
<gene>
    <name evidence="7" type="ORF">H5P30_06895</name>
</gene>
<dbReference type="SUPFAM" id="SSF54523">
    <property type="entry name" value="Pili subunits"/>
    <property type="match status" value="1"/>
</dbReference>
<evidence type="ECO:0000313" key="8">
    <source>
        <dbReference type="Proteomes" id="UP000525652"/>
    </source>
</evidence>
<feature type="transmembrane region" description="Helical" evidence="6">
    <location>
        <begin position="20"/>
        <end position="40"/>
    </location>
</feature>
<evidence type="ECO:0000256" key="1">
    <source>
        <dbReference type="ARBA" id="ARBA00004167"/>
    </source>
</evidence>
<dbReference type="InterPro" id="IPR045584">
    <property type="entry name" value="Pilin-like"/>
</dbReference>
<keyword evidence="5 6" id="KW-0472">Membrane</keyword>
<evidence type="ECO:0000313" key="7">
    <source>
        <dbReference type="EMBL" id="MBC2601502.1"/>
    </source>
</evidence>
<organism evidence="7 8">
    <name type="scientific">Puniceicoccus vermicola</name>
    <dbReference type="NCBI Taxonomy" id="388746"/>
    <lineage>
        <taxon>Bacteria</taxon>
        <taxon>Pseudomonadati</taxon>
        <taxon>Verrucomicrobiota</taxon>
        <taxon>Opitutia</taxon>
        <taxon>Puniceicoccales</taxon>
        <taxon>Puniceicoccaceae</taxon>
        <taxon>Puniceicoccus</taxon>
    </lineage>
</organism>
<name>A0A7X1AX63_9BACT</name>
<dbReference type="Pfam" id="PF07963">
    <property type="entry name" value="N_methyl"/>
    <property type="match status" value="1"/>
</dbReference>
<evidence type="ECO:0000256" key="4">
    <source>
        <dbReference type="ARBA" id="ARBA00022989"/>
    </source>
</evidence>
<evidence type="ECO:0000256" key="3">
    <source>
        <dbReference type="ARBA" id="ARBA00022692"/>
    </source>
</evidence>
<evidence type="ECO:0000256" key="5">
    <source>
        <dbReference type="ARBA" id="ARBA00023136"/>
    </source>
</evidence>
<keyword evidence="2" id="KW-0488">Methylation</keyword>
<dbReference type="GO" id="GO:0016020">
    <property type="term" value="C:membrane"/>
    <property type="evidence" value="ECO:0007669"/>
    <property type="project" value="UniProtKB-SubCell"/>
</dbReference>